<evidence type="ECO:0000256" key="1">
    <source>
        <dbReference type="SAM" id="Phobius"/>
    </source>
</evidence>
<name>A0A1H1NYZ5_9MICO</name>
<reference evidence="3" key="1">
    <citation type="submission" date="2016-10" db="EMBL/GenBank/DDBJ databases">
        <authorList>
            <person name="Varghese N."/>
            <person name="Submissions S."/>
        </authorList>
    </citation>
    <scope>NUCLEOTIDE SEQUENCE [LARGE SCALE GENOMIC DNA]</scope>
    <source>
        <strain evidence="3">DSM 22965</strain>
    </source>
</reference>
<keyword evidence="1" id="KW-0472">Membrane</keyword>
<evidence type="ECO:0000313" key="2">
    <source>
        <dbReference type="EMBL" id="SDS04173.1"/>
    </source>
</evidence>
<dbReference type="Pfam" id="PF11188">
    <property type="entry name" value="DUF2975"/>
    <property type="match status" value="1"/>
</dbReference>
<organism evidence="2 3">
    <name type="scientific">Agrococcus carbonis</name>
    <dbReference type="NCBI Taxonomy" id="684552"/>
    <lineage>
        <taxon>Bacteria</taxon>
        <taxon>Bacillati</taxon>
        <taxon>Actinomycetota</taxon>
        <taxon>Actinomycetes</taxon>
        <taxon>Micrococcales</taxon>
        <taxon>Microbacteriaceae</taxon>
        <taxon>Agrococcus</taxon>
    </lineage>
</organism>
<gene>
    <name evidence="2" type="ORF">SAMN04489719_1402</name>
</gene>
<dbReference type="RefSeq" id="WP_092666345.1">
    <property type="nucleotide sequence ID" value="NZ_LT629734.1"/>
</dbReference>
<keyword evidence="1" id="KW-0812">Transmembrane</keyword>
<accession>A0A1H1NYZ5</accession>
<dbReference type="OrthoDB" id="3240470at2"/>
<dbReference type="EMBL" id="LT629734">
    <property type="protein sequence ID" value="SDS04173.1"/>
    <property type="molecule type" value="Genomic_DNA"/>
</dbReference>
<feature type="transmembrane region" description="Helical" evidence="1">
    <location>
        <begin position="123"/>
        <end position="145"/>
    </location>
</feature>
<sequence>MLRSRLVLLLLRIVLVAAALWLGVVLVFSLPGELADEGLVFRVIAQIVLSIVILCVLAVIVCTWRLLTLVGRDRIFSPESRRWVDAIAWALGIAWVLFAGGALAVAAVIFVTPALRDPGVPMALFGMVVLSALPVLLMLVMRGLLRQATAYRAELDEVI</sequence>
<evidence type="ECO:0000313" key="3">
    <source>
        <dbReference type="Proteomes" id="UP000199649"/>
    </source>
</evidence>
<keyword evidence="3" id="KW-1185">Reference proteome</keyword>
<dbReference type="InterPro" id="IPR021354">
    <property type="entry name" value="DUF2975"/>
</dbReference>
<keyword evidence="1" id="KW-1133">Transmembrane helix</keyword>
<dbReference type="AlphaFoldDB" id="A0A1H1NYZ5"/>
<dbReference type="STRING" id="684552.SAMN04489719_1402"/>
<protein>
    <recommendedName>
        <fullName evidence="4">DUF2975 domain-containing protein</fullName>
    </recommendedName>
</protein>
<proteinExistence type="predicted"/>
<feature type="transmembrane region" description="Helical" evidence="1">
    <location>
        <begin position="87"/>
        <end position="111"/>
    </location>
</feature>
<evidence type="ECO:0008006" key="4">
    <source>
        <dbReference type="Google" id="ProtNLM"/>
    </source>
</evidence>
<dbReference type="Proteomes" id="UP000199649">
    <property type="component" value="Chromosome I"/>
</dbReference>
<feature type="transmembrane region" description="Helical" evidence="1">
    <location>
        <begin position="39"/>
        <end position="67"/>
    </location>
</feature>